<dbReference type="KEGG" id="eaj:Q3M24_01575"/>
<proteinExistence type="predicted"/>
<dbReference type="SMART" id="SM00304">
    <property type="entry name" value="HAMP"/>
    <property type="match status" value="1"/>
</dbReference>
<sequence length="508" mass="58052">MSRVLEKLIPKHFFFVKTIIFFILFAIISLHLATVIPTLNSLIKEYQQAKRVFFLNDVSDDLYTAVGNYGFERGRVNVVLKDAGPVERMDMNRQFILDRRAEGDKALQSALSKLADVQRADIKNALTTITQLTSKIEELREETAKDLVISKDKRKQDLAETWFAAMTAYIESIESLLVGISSDISDADGMISRYSSLKHTALSLRNTAGPEVSILSATMLSQAPLRPQLIVKIQDLQIRTEERFRNLSHLSQPLADPEIPNALITLKTSYYDEYLPYSKTTFQQAIYGGPYTYTPPQFLSHGVEFLLQISIFMDCIVTVTKNYAQSKLSESRWQIFYHLFSTSVSLILIFLIFIFAHYRIIQPITQVTEATLRLAQKNLDTQVPQQHMQNEIGKLARAVAVFKEMALQQKEDVAALEKASVERELLVSELRESLAEIKVLRGILPICSFCKKIRNDDGYYEQLESYIYKHSGVDFSHTICPSCMRKHYPEEHEFLCKKKQDQQDSSLG</sequence>
<gene>
    <name evidence="3" type="ORF">Q3M24_01575</name>
</gene>
<evidence type="ECO:0000259" key="2">
    <source>
        <dbReference type="PROSITE" id="PS50885"/>
    </source>
</evidence>
<dbReference type="Gene3D" id="6.10.340.10">
    <property type="match status" value="1"/>
</dbReference>
<keyword evidence="1" id="KW-0472">Membrane</keyword>
<organism evidence="3">
    <name type="scientific">Candidatus Electrothrix aestuarii</name>
    <dbReference type="NCBI Taxonomy" id="3062594"/>
    <lineage>
        <taxon>Bacteria</taxon>
        <taxon>Pseudomonadati</taxon>
        <taxon>Thermodesulfobacteriota</taxon>
        <taxon>Desulfobulbia</taxon>
        <taxon>Desulfobulbales</taxon>
        <taxon>Desulfobulbaceae</taxon>
        <taxon>Candidatus Electrothrix</taxon>
    </lineage>
</organism>
<dbReference type="GO" id="GO:0016020">
    <property type="term" value="C:membrane"/>
    <property type="evidence" value="ECO:0007669"/>
    <property type="project" value="InterPro"/>
</dbReference>
<dbReference type="CDD" id="cd06225">
    <property type="entry name" value="HAMP"/>
    <property type="match status" value="1"/>
</dbReference>
<dbReference type="GO" id="GO:0007165">
    <property type="term" value="P:signal transduction"/>
    <property type="evidence" value="ECO:0007669"/>
    <property type="project" value="InterPro"/>
</dbReference>
<dbReference type="EMBL" id="CP159373">
    <property type="protein sequence ID" value="XCN73468.1"/>
    <property type="molecule type" value="Genomic_DNA"/>
</dbReference>
<feature type="transmembrane region" description="Helical" evidence="1">
    <location>
        <begin position="12"/>
        <end position="33"/>
    </location>
</feature>
<evidence type="ECO:0000313" key="3">
    <source>
        <dbReference type="EMBL" id="XCN73468.1"/>
    </source>
</evidence>
<dbReference type="SUPFAM" id="SSF158472">
    <property type="entry name" value="HAMP domain-like"/>
    <property type="match status" value="1"/>
</dbReference>
<dbReference type="Pfam" id="PF00672">
    <property type="entry name" value="HAMP"/>
    <property type="match status" value="1"/>
</dbReference>
<accession>A0AAU8LX48</accession>
<dbReference type="AlphaFoldDB" id="A0AAU8LX48"/>
<keyword evidence="1" id="KW-0812">Transmembrane</keyword>
<keyword evidence="1" id="KW-1133">Transmembrane helix</keyword>
<dbReference type="PROSITE" id="PS50885">
    <property type="entry name" value="HAMP"/>
    <property type="match status" value="1"/>
</dbReference>
<feature type="domain" description="HAMP" evidence="2">
    <location>
        <begin position="358"/>
        <end position="411"/>
    </location>
</feature>
<feature type="transmembrane region" description="Helical" evidence="1">
    <location>
        <begin position="336"/>
        <end position="358"/>
    </location>
</feature>
<evidence type="ECO:0000256" key="1">
    <source>
        <dbReference type="SAM" id="Phobius"/>
    </source>
</evidence>
<protein>
    <submittedName>
        <fullName evidence="3">HAMP domain-containing protein</fullName>
    </submittedName>
</protein>
<reference evidence="3" key="1">
    <citation type="journal article" date="2024" name="Syst. Appl. Microbiol.">
        <title>First single-strain enrichments of Electrothrix cable bacteria, description of E. aestuarii sp. nov. and E. rattekaaiensis sp. nov., and proposal of a cable bacteria taxonomy following the rules of the SeqCode.</title>
        <authorList>
            <person name="Plum-Jensen L.E."/>
            <person name="Schramm A."/>
            <person name="Marshall I.P.G."/>
        </authorList>
    </citation>
    <scope>NUCLEOTIDE SEQUENCE</scope>
    <source>
        <strain evidence="3">Rat1</strain>
    </source>
</reference>
<reference evidence="3" key="2">
    <citation type="submission" date="2024-06" db="EMBL/GenBank/DDBJ databases">
        <authorList>
            <person name="Plum-Jensen L.E."/>
            <person name="Schramm A."/>
            <person name="Marshall I.P.G."/>
        </authorList>
    </citation>
    <scope>NUCLEOTIDE SEQUENCE</scope>
    <source>
        <strain evidence="3">Rat1</strain>
    </source>
</reference>
<name>A0AAU8LX48_9BACT</name>
<dbReference type="InterPro" id="IPR003660">
    <property type="entry name" value="HAMP_dom"/>
</dbReference>